<keyword evidence="2" id="KW-1185">Reference proteome</keyword>
<gene>
    <name evidence="1" type="ORF">ABID29_002426</name>
</gene>
<reference evidence="1 2" key="1">
    <citation type="submission" date="2024-06" db="EMBL/GenBank/DDBJ databases">
        <title>Genomic Encyclopedia of Type Strains, Phase IV (KMG-IV): sequencing the most valuable type-strain genomes for metagenomic binning, comparative biology and taxonomic classification.</title>
        <authorList>
            <person name="Goeker M."/>
        </authorList>
    </citation>
    <scope>NUCLEOTIDE SEQUENCE [LARGE SCALE GENOMIC DNA]</scope>
    <source>
        <strain evidence="1 2">DSM 28303</strain>
    </source>
</reference>
<proteinExistence type="predicted"/>
<protein>
    <submittedName>
        <fullName evidence="1">Uncharacterized protein</fullName>
    </submittedName>
</protein>
<evidence type="ECO:0000313" key="1">
    <source>
        <dbReference type="EMBL" id="MET3559276.1"/>
    </source>
</evidence>
<comment type="caution">
    <text evidence="1">The sequence shown here is derived from an EMBL/GenBank/DDBJ whole genome shotgun (WGS) entry which is preliminary data.</text>
</comment>
<dbReference type="EMBL" id="JBEPLO010000045">
    <property type="protein sequence ID" value="MET3559276.1"/>
    <property type="molecule type" value="Genomic_DNA"/>
</dbReference>
<dbReference type="Proteomes" id="UP001549122">
    <property type="component" value="Unassembled WGS sequence"/>
</dbReference>
<sequence length="111" mass="12401">MTAVGKVVGNGVDEAQVFRSRVNNVVNPLENIKYTDKVKRQMKQGDFHSFPETVDSFGADGKVTKILGGDGIARIKVEIPGSYKGRNGVFEYIIEPNNTVNHRFFRSIKEK</sequence>
<evidence type="ECO:0000313" key="2">
    <source>
        <dbReference type="Proteomes" id="UP001549122"/>
    </source>
</evidence>
<accession>A0ABV2FL33</accession>
<dbReference type="RefSeq" id="WP_354366351.1">
    <property type="nucleotide sequence ID" value="NZ_JBEPLO010000045.1"/>
</dbReference>
<organism evidence="1 2">
    <name type="scientific">Streptococcus rupicaprae</name>
    <dbReference type="NCBI Taxonomy" id="759619"/>
    <lineage>
        <taxon>Bacteria</taxon>
        <taxon>Bacillati</taxon>
        <taxon>Bacillota</taxon>
        <taxon>Bacilli</taxon>
        <taxon>Lactobacillales</taxon>
        <taxon>Streptococcaceae</taxon>
        <taxon>Streptococcus</taxon>
    </lineage>
</organism>
<name>A0ABV2FL33_9STRE</name>